<dbReference type="SUPFAM" id="SSF82771">
    <property type="entry name" value="GIY-YIG endonuclease"/>
    <property type="match status" value="1"/>
</dbReference>
<dbReference type="InterPro" id="IPR050190">
    <property type="entry name" value="UPF0213_domain"/>
</dbReference>
<organism evidence="3 4">
    <name type="scientific">Candidatus Roizmanbacteria bacterium CG11_big_fil_rev_8_21_14_0_20_35_14</name>
    <dbReference type="NCBI Taxonomy" id="1974855"/>
    <lineage>
        <taxon>Bacteria</taxon>
        <taxon>Candidatus Roizmaniibacteriota</taxon>
    </lineage>
</organism>
<gene>
    <name evidence="3" type="ORF">COV86_00700</name>
</gene>
<dbReference type="SMART" id="SM00465">
    <property type="entry name" value="GIYc"/>
    <property type="match status" value="1"/>
</dbReference>
<comment type="caution">
    <text evidence="3">The sequence shown here is derived from an EMBL/GenBank/DDBJ whole genome shotgun (WGS) entry which is preliminary data.</text>
</comment>
<protein>
    <recommendedName>
        <fullName evidence="2">GIY-YIG domain-containing protein</fullName>
    </recommendedName>
</protein>
<evidence type="ECO:0000259" key="2">
    <source>
        <dbReference type="PROSITE" id="PS50164"/>
    </source>
</evidence>
<dbReference type="PANTHER" id="PTHR34477">
    <property type="entry name" value="UPF0213 PROTEIN YHBQ"/>
    <property type="match status" value="1"/>
</dbReference>
<sequence>MFYFYIVRCSDNSLYCGQTNNLQRRIQEHNFDKNKSSKYLRAKKPVRLVYSEEYPTLQLAMKREWQIKKWTKAKKEALVKKDFKLLKKL</sequence>
<proteinExistence type="inferred from homology"/>
<dbReference type="PANTHER" id="PTHR34477:SF1">
    <property type="entry name" value="UPF0213 PROTEIN YHBQ"/>
    <property type="match status" value="1"/>
</dbReference>
<feature type="domain" description="GIY-YIG" evidence="2">
    <location>
        <begin position="1"/>
        <end position="77"/>
    </location>
</feature>
<accession>A0A2H0KNM1</accession>
<name>A0A2H0KNM1_9BACT</name>
<reference evidence="3 4" key="1">
    <citation type="submission" date="2017-09" db="EMBL/GenBank/DDBJ databases">
        <title>Depth-based differentiation of microbial function through sediment-hosted aquifers and enrichment of novel symbionts in the deep terrestrial subsurface.</title>
        <authorList>
            <person name="Probst A.J."/>
            <person name="Ladd B."/>
            <person name="Jarett J.K."/>
            <person name="Geller-Mcgrath D.E."/>
            <person name="Sieber C.M."/>
            <person name="Emerson J.B."/>
            <person name="Anantharaman K."/>
            <person name="Thomas B.C."/>
            <person name="Malmstrom R."/>
            <person name="Stieglmeier M."/>
            <person name="Klingl A."/>
            <person name="Woyke T."/>
            <person name="Ryan C.M."/>
            <person name="Banfield J.F."/>
        </authorList>
    </citation>
    <scope>NUCLEOTIDE SEQUENCE [LARGE SCALE GENOMIC DNA]</scope>
    <source>
        <strain evidence="3">CG11_big_fil_rev_8_21_14_0_20_35_14</strain>
    </source>
</reference>
<dbReference type="AlphaFoldDB" id="A0A2H0KNM1"/>
<dbReference type="PROSITE" id="PS50164">
    <property type="entry name" value="GIY_YIG"/>
    <property type="match status" value="1"/>
</dbReference>
<evidence type="ECO:0000313" key="3">
    <source>
        <dbReference type="EMBL" id="PIQ72859.1"/>
    </source>
</evidence>
<comment type="similarity">
    <text evidence="1">Belongs to the UPF0213 family.</text>
</comment>
<dbReference type="InterPro" id="IPR035901">
    <property type="entry name" value="GIY-YIG_endonuc_sf"/>
</dbReference>
<evidence type="ECO:0000256" key="1">
    <source>
        <dbReference type="ARBA" id="ARBA00007435"/>
    </source>
</evidence>
<dbReference type="Proteomes" id="UP000229570">
    <property type="component" value="Unassembled WGS sequence"/>
</dbReference>
<dbReference type="EMBL" id="PCVL01000007">
    <property type="protein sequence ID" value="PIQ72859.1"/>
    <property type="molecule type" value="Genomic_DNA"/>
</dbReference>
<dbReference type="CDD" id="cd10456">
    <property type="entry name" value="GIY-YIG_UPF0213"/>
    <property type="match status" value="1"/>
</dbReference>
<evidence type="ECO:0000313" key="4">
    <source>
        <dbReference type="Proteomes" id="UP000229570"/>
    </source>
</evidence>
<dbReference type="Pfam" id="PF01541">
    <property type="entry name" value="GIY-YIG"/>
    <property type="match status" value="1"/>
</dbReference>
<dbReference type="Gene3D" id="3.40.1440.10">
    <property type="entry name" value="GIY-YIG endonuclease"/>
    <property type="match status" value="1"/>
</dbReference>
<dbReference type="InterPro" id="IPR000305">
    <property type="entry name" value="GIY-YIG_endonuc"/>
</dbReference>